<dbReference type="InterPro" id="IPR004104">
    <property type="entry name" value="Gfo/Idh/MocA-like_OxRdtase_C"/>
</dbReference>
<dbReference type="Gene3D" id="3.40.50.720">
    <property type="entry name" value="NAD(P)-binding Rossmann-like Domain"/>
    <property type="match status" value="1"/>
</dbReference>
<comment type="caution">
    <text evidence="5">The sequence shown here is derived from an EMBL/GenBank/DDBJ whole genome shotgun (WGS) entry which is preliminary data.</text>
</comment>
<dbReference type="InterPro" id="IPR008354">
    <property type="entry name" value="Glc-Fru_OxRdtase_bac"/>
</dbReference>
<evidence type="ECO:0000313" key="6">
    <source>
        <dbReference type="Proteomes" id="UP000315037"/>
    </source>
</evidence>
<feature type="domain" description="Gfo/Idh/MocA-like oxidoreductase C-terminal" evidence="4">
    <location>
        <begin position="211"/>
        <end position="410"/>
    </location>
</feature>
<evidence type="ECO:0000256" key="1">
    <source>
        <dbReference type="ARBA" id="ARBA00023002"/>
    </source>
</evidence>
<dbReference type="RefSeq" id="WP_165600091.1">
    <property type="nucleotide sequence ID" value="NZ_SORZ01000001.1"/>
</dbReference>
<dbReference type="SUPFAM" id="SSF55347">
    <property type="entry name" value="Glyceraldehyde-3-phosphate dehydrogenase-like, C-terminal domain"/>
    <property type="match status" value="1"/>
</dbReference>
<dbReference type="InterPro" id="IPR050463">
    <property type="entry name" value="Gfo/Idh/MocA_oxidrdct_glycsds"/>
</dbReference>
<accession>A0A506UQI9</accession>
<dbReference type="PROSITE" id="PS51318">
    <property type="entry name" value="TAT"/>
    <property type="match status" value="1"/>
</dbReference>
<evidence type="ECO:0000259" key="3">
    <source>
        <dbReference type="Pfam" id="PF01408"/>
    </source>
</evidence>
<dbReference type="GO" id="GO:0000166">
    <property type="term" value="F:nucleotide binding"/>
    <property type="evidence" value="ECO:0007669"/>
    <property type="project" value="InterPro"/>
</dbReference>
<keyword evidence="1" id="KW-0560">Oxidoreductase</keyword>
<dbReference type="InterPro" id="IPR006311">
    <property type="entry name" value="TAT_signal"/>
</dbReference>
<feature type="domain" description="Gfo/Idh/MocA-like oxidoreductase N-terminal" evidence="3">
    <location>
        <begin position="71"/>
        <end position="195"/>
    </location>
</feature>
<dbReference type="PANTHER" id="PTHR43818:SF11">
    <property type="entry name" value="BCDNA.GH03377"/>
    <property type="match status" value="1"/>
</dbReference>
<gene>
    <name evidence="5" type="ORF">E3202_01090</name>
</gene>
<dbReference type="PRINTS" id="PR01775">
    <property type="entry name" value="GLFROXRDTASE"/>
</dbReference>
<dbReference type="EMBL" id="SORZ01000001">
    <property type="protein sequence ID" value="TPW35600.1"/>
    <property type="molecule type" value="Genomic_DNA"/>
</dbReference>
<dbReference type="InterPro" id="IPR036291">
    <property type="entry name" value="NAD(P)-bd_dom_sf"/>
</dbReference>
<proteinExistence type="predicted"/>
<dbReference type="Proteomes" id="UP000315037">
    <property type="component" value="Unassembled WGS sequence"/>
</dbReference>
<dbReference type="AlphaFoldDB" id="A0A506UQI9"/>
<dbReference type="GO" id="GO:0016491">
    <property type="term" value="F:oxidoreductase activity"/>
    <property type="evidence" value="ECO:0007669"/>
    <property type="project" value="UniProtKB-KW"/>
</dbReference>
<feature type="region of interest" description="Disordered" evidence="2">
    <location>
        <begin position="1"/>
        <end position="22"/>
    </location>
</feature>
<dbReference type="Pfam" id="PF02894">
    <property type="entry name" value="GFO_IDH_MocA_C"/>
    <property type="match status" value="1"/>
</dbReference>
<feature type="compositionally biased region" description="Polar residues" evidence="2">
    <location>
        <begin position="9"/>
        <end position="19"/>
    </location>
</feature>
<dbReference type="Gene3D" id="3.30.360.10">
    <property type="entry name" value="Dihydrodipicolinate Reductase, domain 2"/>
    <property type="match status" value="1"/>
</dbReference>
<dbReference type="SUPFAM" id="SSF51735">
    <property type="entry name" value="NAD(P)-binding Rossmann-fold domains"/>
    <property type="match status" value="1"/>
</dbReference>
<evidence type="ECO:0000259" key="4">
    <source>
        <dbReference type="Pfam" id="PF02894"/>
    </source>
</evidence>
<protein>
    <submittedName>
        <fullName evidence="5">Gfo/Idh/MocA family oxidoreductase</fullName>
    </submittedName>
</protein>
<evidence type="ECO:0000256" key="2">
    <source>
        <dbReference type="SAM" id="MobiDB-lite"/>
    </source>
</evidence>
<name>A0A506UQI9_9PROT</name>
<sequence length="421" mass="45109">MTDRPAKPVTSQNSATGTGVSRRHVLGGMGGALIAGVGGELVASGSAKAAAPELRTHRDGGQTQPKDQRKFGYAIVGLGNYALHQILPAFAECRYARLTALVSGDPAKARRIGAEYGIGPGHIYSYENFDSIARDPEVDAVYILLPTALHSAMTVRAFKAGKHVLCETPMATSVGDCQLMLAASKRARKYLMLGYRCHFDPLTLKAVAMLNGGAVGARQVVTTDNSDINVPLSEVAHSWRFDRSLSGGGSLINLGLYGVNGTRYLLDEDPVQVQACILPNKNPLFSSVEDTVAWTLLYKSGAVAHGSSSYTIKDASTFRVLGDKGGLLMDPATSYWANRVSLISGDATQSWGTPQFTLPALNQFSAELDYLAECVARQQPPVRASGQEGLQDMRLITAMYESAHTGQPVNTSQWADWRKSL</sequence>
<dbReference type="PANTHER" id="PTHR43818">
    <property type="entry name" value="BCDNA.GH03377"/>
    <property type="match status" value="1"/>
</dbReference>
<dbReference type="Pfam" id="PF01408">
    <property type="entry name" value="GFO_IDH_MocA"/>
    <property type="match status" value="1"/>
</dbReference>
<organism evidence="5 6">
    <name type="scientific">Oecophyllibacter saccharovorans</name>
    <dbReference type="NCBI Taxonomy" id="2558360"/>
    <lineage>
        <taxon>Bacteria</taxon>
        <taxon>Pseudomonadati</taxon>
        <taxon>Pseudomonadota</taxon>
        <taxon>Alphaproteobacteria</taxon>
        <taxon>Acetobacterales</taxon>
        <taxon>Acetobacteraceae</taxon>
        <taxon>Oecophyllibacter</taxon>
    </lineage>
</organism>
<keyword evidence="6" id="KW-1185">Reference proteome</keyword>
<dbReference type="InterPro" id="IPR000683">
    <property type="entry name" value="Gfo/Idh/MocA-like_OxRdtase_N"/>
</dbReference>
<evidence type="ECO:0000313" key="5">
    <source>
        <dbReference type="EMBL" id="TPW35600.1"/>
    </source>
</evidence>
<reference evidence="5 6" key="1">
    <citation type="submission" date="2019-03" db="EMBL/GenBank/DDBJ databases">
        <title>The complete genome sequence of Neokomagataea sp. Jb2 NBRC113641.</title>
        <authorList>
            <person name="Chua K.-O."/>
            <person name="Chan K.-G."/>
            <person name="See-Too W.-S."/>
        </authorList>
    </citation>
    <scope>NUCLEOTIDE SEQUENCE [LARGE SCALE GENOMIC DNA]</scope>
    <source>
        <strain evidence="5 6">Jb2</strain>
    </source>
</reference>